<keyword evidence="1" id="KW-1133">Transmembrane helix</keyword>
<evidence type="ECO:0000256" key="1">
    <source>
        <dbReference type="SAM" id="Phobius"/>
    </source>
</evidence>
<dbReference type="PATRIC" id="fig|92835.4.peg.676"/>
<evidence type="ECO:0008006" key="4">
    <source>
        <dbReference type="Google" id="ProtNLM"/>
    </source>
</evidence>
<reference evidence="2 3" key="1">
    <citation type="submission" date="2015-02" db="EMBL/GenBank/DDBJ databases">
        <title>Draft genome sequences of ten Microbacterium spp. with emphasis on heavy metal contaminated environments.</title>
        <authorList>
            <person name="Corretto E."/>
        </authorList>
    </citation>
    <scope>NUCLEOTIDE SEQUENCE [LARGE SCALE GENOMIC DNA]</scope>
    <source>
        <strain evidence="2 3">DSM 12510</strain>
    </source>
</reference>
<feature type="transmembrane region" description="Helical" evidence="1">
    <location>
        <begin position="273"/>
        <end position="290"/>
    </location>
</feature>
<feature type="transmembrane region" description="Helical" evidence="1">
    <location>
        <begin position="330"/>
        <end position="349"/>
    </location>
</feature>
<evidence type="ECO:0000313" key="2">
    <source>
        <dbReference type="EMBL" id="KJL43982.1"/>
    </source>
</evidence>
<protein>
    <recommendedName>
        <fullName evidence="4">Glycosyltransferase RgtA/B/C/D-like domain-containing protein</fullName>
    </recommendedName>
</protein>
<dbReference type="STRING" id="92835.RS81_00659"/>
<feature type="transmembrane region" description="Helical" evidence="1">
    <location>
        <begin position="185"/>
        <end position="204"/>
    </location>
</feature>
<feature type="transmembrane region" description="Helical" evidence="1">
    <location>
        <begin position="65"/>
        <end position="95"/>
    </location>
</feature>
<name>A0A0M2HGT8_9MICO</name>
<comment type="caution">
    <text evidence="2">The sequence shown here is derived from an EMBL/GenBank/DDBJ whole genome shotgun (WGS) entry which is preliminary data.</text>
</comment>
<feature type="transmembrane region" description="Helical" evidence="1">
    <location>
        <begin position="421"/>
        <end position="444"/>
    </location>
</feature>
<accession>A0A0M2HGT8</accession>
<keyword evidence="1" id="KW-0472">Membrane</keyword>
<proteinExistence type="predicted"/>
<dbReference type="OrthoDB" id="139907at2"/>
<feature type="transmembrane region" description="Helical" evidence="1">
    <location>
        <begin position="27"/>
        <end position="45"/>
    </location>
</feature>
<feature type="transmembrane region" description="Helical" evidence="1">
    <location>
        <begin position="388"/>
        <end position="409"/>
    </location>
</feature>
<sequence length="594" mass="64275">MTVTEPRLASPAATNPALVRRAGWKPAAIVLLVAVVAWAIALPTLHDAPWHLFGLIPAASPLFPISIALVTIAFCVAIACGATRTAGVALVATVLMMRLPTAVSTDAPLYSWTFKHFGPIDYIQRFGSVDVTADIYHNWPGAFSLIAWINTITGSETIVIAQWFAVGAQLAFTGAVFFLARTYGYSAATALVAAFGAHLVNWVGQDYLSPQAIGFALGIVVIALVLASTRTRAASWVAVPIFTAIVVTHQLTPYWLLAAILLLTLLGRVRPRYVVAVFAAIAIGYLLLHFEVVMKFGDLINLDFLSNILTPSARNEVLGAPSIGQVMNSWIARGITGLVWVSAGAVVVVHLIRHRDTWRDIAVPAVVAFSPGLILLGQGYGGEAMFRVFLYSIPGCMLILAPVLTRMLTGGLALGRRATQVAATAVLTVVALGSIQTSYGGWFANLVTPESVRLTTQVLTEEDPSTLTIGVAPGAPGRIVAEYVDFVRANQLFDSGIDMWLTSWPGWEDEEFADPRRVKRLTDSLVWEQRPALVVITEQMRAYSAYYGTLPDGALERFQGFLDDDSRWDLVYESDETLVYRLDLTLRADSAGQD</sequence>
<dbReference type="Proteomes" id="UP000033956">
    <property type="component" value="Unassembled WGS sequence"/>
</dbReference>
<feature type="transmembrane region" description="Helical" evidence="1">
    <location>
        <begin position="241"/>
        <end position="266"/>
    </location>
</feature>
<organism evidence="2 3">
    <name type="scientific">Microbacterium terrae</name>
    <dbReference type="NCBI Taxonomy" id="69369"/>
    <lineage>
        <taxon>Bacteria</taxon>
        <taxon>Bacillati</taxon>
        <taxon>Actinomycetota</taxon>
        <taxon>Actinomycetes</taxon>
        <taxon>Micrococcales</taxon>
        <taxon>Microbacteriaceae</taxon>
        <taxon>Microbacterium</taxon>
    </lineage>
</organism>
<dbReference type="RefSeq" id="WP_045274657.1">
    <property type="nucleotide sequence ID" value="NZ_BAAAUP010000010.1"/>
</dbReference>
<feature type="transmembrane region" description="Helical" evidence="1">
    <location>
        <begin position="361"/>
        <end position="382"/>
    </location>
</feature>
<keyword evidence="3" id="KW-1185">Reference proteome</keyword>
<dbReference type="AlphaFoldDB" id="A0A0M2HGT8"/>
<gene>
    <name evidence="2" type="ORF">RS81_00659</name>
</gene>
<evidence type="ECO:0000313" key="3">
    <source>
        <dbReference type="Proteomes" id="UP000033956"/>
    </source>
</evidence>
<dbReference type="EMBL" id="JYIZ01000034">
    <property type="protein sequence ID" value="KJL43982.1"/>
    <property type="molecule type" value="Genomic_DNA"/>
</dbReference>
<keyword evidence="1" id="KW-0812">Transmembrane</keyword>
<feature type="transmembrane region" description="Helical" evidence="1">
    <location>
        <begin position="211"/>
        <end position="229"/>
    </location>
</feature>